<keyword evidence="2" id="KW-1185">Reference proteome</keyword>
<reference evidence="2" key="1">
    <citation type="journal article" date="2014" name="Nat. Commun.">
        <title>The emerging biofuel crop Camelina sativa retains a highly undifferentiated hexaploid genome structure.</title>
        <authorList>
            <person name="Kagale S."/>
            <person name="Koh C."/>
            <person name="Nixon J."/>
            <person name="Bollina V."/>
            <person name="Clarke W.E."/>
            <person name="Tuteja R."/>
            <person name="Spillane C."/>
            <person name="Robinson S.J."/>
            <person name="Links M.G."/>
            <person name="Clarke C."/>
            <person name="Higgins E.E."/>
            <person name="Huebert T."/>
            <person name="Sharpe A.G."/>
            <person name="Parkin I.A."/>
        </authorList>
    </citation>
    <scope>NUCLEOTIDE SEQUENCE [LARGE SCALE GENOMIC DNA]</scope>
    <source>
        <strain evidence="2">cv. DH55</strain>
    </source>
</reference>
<evidence type="ECO:0000313" key="2">
    <source>
        <dbReference type="Proteomes" id="UP000694864"/>
    </source>
</evidence>
<proteinExistence type="predicted"/>
<dbReference type="InterPro" id="IPR013103">
    <property type="entry name" value="RVT_2"/>
</dbReference>
<dbReference type="PANTHER" id="PTHR11439">
    <property type="entry name" value="GAG-POL-RELATED RETROTRANSPOSON"/>
    <property type="match status" value="1"/>
</dbReference>
<name>A0ABM1QZX2_CAMSA</name>
<protein>
    <submittedName>
        <fullName evidence="3">Uncharacterized protein LOC109129124</fullName>
    </submittedName>
</protein>
<dbReference type="RefSeq" id="XP_019092310.1">
    <property type="nucleotide sequence ID" value="XM_019236765.1"/>
</dbReference>
<dbReference type="InterPro" id="IPR043502">
    <property type="entry name" value="DNA/RNA_pol_sf"/>
</dbReference>
<evidence type="ECO:0000259" key="1">
    <source>
        <dbReference type="Pfam" id="PF07727"/>
    </source>
</evidence>
<dbReference type="GeneID" id="109129124"/>
<organism evidence="2 3">
    <name type="scientific">Camelina sativa</name>
    <name type="common">False flax</name>
    <name type="synonym">Myagrum sativum</name>
    <dbReference type="NCBI Taxonomy" id="90675"/>
    <lineage>
        <taxon>Eukaryota</taxon>
        <taxon>Viridiplantae</taxon>
        <taxon>Streptophyta</taxon>
        <taxon>Embryophyta</taxon>
        <taxon>Tracheophyta</taxon>
        <taxon>Spermatophyta</taxon>
        <taxon>Magnoliopsida</taxon>
        <taxon>eudicotyledons</taxon>
        <taxon>Gunneridae</taxon>
        <taxon>Pentapetalae</taxon>
        <taxon>rosids</taxon>
        <taxon>malvids</taxon>
        <taxon>Brassicales</taxon>
        <taxon>Brassicaceae</taxon>
        <taxon>Camelineae</taxon>
        <taxon>Camelina</taxon>
    </lineage>
</organism>
<sequence length="378" mass="42613">MTQGQGSGRAWNHKLNQILVELEFVRCDKEPALYRKQVNEHLLIVAVYVDDLLVTGSSLSLIREFKLKMSSRFEMSDLGKLTYYLGIEVVQESSGITLKQGRYAARILEEAGMTECNAVQVPIDSGTKLSKSMAEQSIDEQEFKRSIGCLRYLIHTRPDLSFAVGILSRYMHCPKKSHGVALKHVLRYLQGTTEYGLTFKRGDNSGLVGYSDSSYNVDEDDGKSTSRHIFYLNGCPITWCSQKQETVALSSCETEFMAATEAAEQAIWLQDLLSEVTSEALKKVTVRIDNRSAIALTKNLVFHGRSKHIHRKYHFIRECVEDEQIEVEYVPGVEQKADILTKPLSRIKFSEMRGFTGVQDVSEHGVKLKGENVVVSLK</sequence>
<dbReference type="PANTHER" id="PTHR11439:SF515">
    <property type="entry name" value="GAG-POL POLYPROTEIN"/>
    <property type="match status" value="1"/>
</dbReference>
<evidence type="ECO:0000313" key="3">
    <source>
        <dbReference type="RefSeq" id="XP_019092310.1"/>
    </source>
</evidence>
<dbReference type="SUPFAM" id="SSF56672">
    <property type="entry name" value="DNA/RNA polymerases"/>
    <property type="match status" value="1"/>
</dbReference>
<gene>
    <name evidence="3" type="primary">LOC109129124</name>
</gene>
<dbReference type="CDD" id="cd09272">
    <property type="entry name" value="RNase_HI_RT_Ty1"/>
    <property type="match status" value="1"/>
</dbReference>
<feature type="domain" description="Reverse transcriptase Ty1/copia-type" evidence="1">
    <location>
        <begin position="7"/>
        <end position="123"/>
    </location>
</feature>
<dbReference type="Pfam" id="PF07727">
    <property type="entry name" value="RVT_2"/>
    <property type="match status" value="1"/>
</dbReference>
<reference evidence="3" key="2">
    <citation type="submission" date="2025-08" db="UniProtKB">
        <authorList>
            <consortium name="RefSeq"/>
        </authorList>
    </citation>
    <scope>IDENTIFICATION</scope>
    <source>
        <tissue evidence="3">Leaf</tissue>
    </source>
</reference>
<accession>A0ABM1QZX2</accession>
<dbReference type="Proteomes" id="UP000694864">
    <property type="component" value="Chromosome 15"/>
</dbReference>